<dbReference type="PROSITE" id="PS51257">
    <property type="entry name" value="PROKAR_LIPOPROTEIN"/>
    <property type="match status" value="1"/>
</dbReference>
<dbReference type="RefSeq" id="WP_166154760.1">
    <property type="nucleotide sequence ID" value="NZ_JAAOIW010000016.1"/>
</dbReference>
<evidence type="ECO:0000256" key="1">
    <source>
        <dbReference type="ARBA" id="ARBA00022475"/>
    </source>
</evidence>
<dbReference type="EMBL" id="JAAOIW010000016">
    <property type="protein sequence ID" value="NHN34125.1"/>
    <property type="molecule type" value="Genomic_DNA"/>
</dbReference>
<name>A0ABX0JJV3_9BACL</name>
<evidence type="ECO:0000256" key="5">
    <source>
        <dbReference type="ARBA" id="ARBA00023288"/>
    </source>
</evidence>
<evidence type="ECO:0000256" key="2">
    <source>
        <dbReference type="ARBA" id="ARBA00022729"/>
    </source>
</evidence>
<keyword evidence="3" id="KW-0472">Membrane</keyword>
<protein>
    <submittedName>
        <fullName evidence="8">Extracellular solute-binding protein</fullName>
    </submittedName>
</protein>
<keyword evidence="2 7" id="KW-0732">Signal</keyword>
<accession>A0ABX0JJV3</accession>
<sequence length="605" mass="68441">MIKASKKTVYVLFMAICMIVAGCTGGSGSNEATSPKPTDTKTEPPPQTAPSNSNNLDPYSEEADQQIIDADLAKVTTPEYFKNSPTFEYVVNFGPTPLKDGSYGQRLFEKTFNVKLKFVRLDGADRKEQLNLMYATGTIPDLVTITLPDVGDYNKQGVLAELPLDLVQKNMPEYYKNMNKFDPDLLSITKVDGKNMGLARLKPNGGVPRPAAIRADWLKNVGITKVPTTIQELEDAFLKFRNDDPDKNGKKDTYALSNPSTFAGDLWFQSIFGAFGANPFMWVEKDGKLQFGLTTPEAKDALKLLNKWYKAGIIDPEFITDNGRSSDVEDLATKFAKGKLGYIESLSFDDHQWDNDGHLSFRWVANSPDWKKFYDDNKGDPAKLYAQKVFTDFDDKVIQPIYIDLPPVKGPQGKSGYHRQGFQDTILGFGKQLEKDPKKLEKLLKILEFLHTDKDTHIKQSFGPEGLMWITDKSGQKLLNPEWPKHKLFHPLYIHLGVNWLTNVMNWTNPDYLSLWGPRDVQRFQLTADVFNKFPSYENKLKVGLPSQAKYSELLSTRVKEYVIKTIAGDIDIDKTFDQTVQKWNKDGGEQLTNEANAWYNSVKK</sequence>
<dbReference type="SUPFAM" id="SSF53850">
    <property type="entry name" value="Periplasmic binding protein-like II"/>
    <property type="match status" value="1"/>
</dbReference>
<dbReference type="InterPro" id="IPR006059">
    <property type="entry name" value="SBP"/>
</dbReference>
<dbReference type="PANTHER" id="PTHR43649">
    <property type="entry name" value="ARABINOSE-BINDING PROTEIN-RELATED"/>
    <property type="match status" value="1"/>
</dbReference>
<dbReference type="Proteomes" id="UP001165962">
    <property type="component" value="Unassembled WGS sequence"/>
</dbReference>
<feature type="chain" id="PRO_5046010523" evidence="7">
    <location>
        <begin position="33"/>
        <end position="605"/>
    </location>
</feature>
<feature type="signal peptide" evidence="7">
    <location>
        <begin position="1"/>
        <end position="32"/>
    </location>
</feature>
<evidence type="ECO:0000313" key="8">
    <source>
        <dbReference type="EMBL" id="NHN34125.1"/>
    </source>
</evidence>
<keyword evidence="5" id="KW-0449">Lipoprotein</keyword>
<keyword evidence="1" id="KW-1003">Cell membrane</keyword>
<evidence type="ECO:0000256" key="7">
    <source>
        <dbReference type="SAM" id="SignalP"/>
    </source>
</evidence>
<dbReference type="PANTHER" id="PTHR43649:SF33">
    <property type="entry name" value="POLYGALACTURONAN_RHAMNOGALACTURONAN-BINDING PROTEIN YTCQ"/>
    <property type="match status" value="1"/>
</dbReference>
<keyword evidence="9" id="KW-1185">Reference proteome</keyword>
<comment type="caution">
    <text evidence="8">The sequence shown here is derived from an EMBL/GenBank/DDBJ whole genome shotgun (WGS) entry which is preliminary data.</text>
</comment>
<keyword evidence="4" id="KW-0564">Palmitate</keyword>
<dbReference type="Pfam" id="PF13416">
    <property type="entry name" value="SBP_bac_8"/>
    <property type="match status" value="1"/>
</dbReference>
<evidence type="ECO:0000256" key="3">
    <source>
        <dbReference type="ARBA" id="ARBA00023136"/>
    </source>
</evidence>
<evidence type="ECO:0000256" key="4">
    <source>
        <dbReference type="ARBA" id="ARBA00023139"/>
    </source>
</evidence>
<proteinExistence type="predicted"/>
<evidence type="ECO:0000313" key="9">
    <source>
        <dbReference type="Proteomes" id="UP001165962"/>
    </source>
</evidence>
<reference evidence="8" key="1">
    <citation type="submission" date="2020-03" db="EMBL/GenBank/DDBJ databases">
        <title>Draft sequencing of Paenibacilllus sp. S3N08.</title>
        <authorList>
            <person name="Kim D.-U."/>
        </authorList>
    </citation>
    <scope>NUCLEOTIDE SEQUENCE</scope>
    <source>
        <strain evidence="8">S3N08</strain>
    </source>
</reference>
<feature type="region of interest" description="Disordered" evidence="6">
    <location>
        <begin position="27"/>
        <end position="59"/>
    </location>
</feature>
<gene>
    <name evidence="8" type="ORF">G9U52_30355</name>
</gene>
<dbReference type="Gene3D" id="3.40.190.10">
    <property type="entry name" value="Periplasmic binding protein-like II"/>
    <property type="match status" value="3"/>
</dbReference>
<evidence type="ECO:0000256" key="6">
    <source>
        <dbReference type="SAM" id="MobiDB-lite"/>
    </source>
</evidence>
<dbReference type="InterPro" id="IPR050490">
    <property type="entry name" value="Bact_solute-bd_prot1"/>
</dbReference>
<organism evidence="8 9">
    <name type="scientific">Paenibacillus agricola</name>
    <dbReference type="NCBI Taxonomy" id="2716264"/>
    <lineage>
        <taxon>Bacteria</taxon>
        <taxon>Bacillati</taxon>
        <taxon>Bacillota</taxon>
        <taxon>Bacilli</taxon>
        <taxon>Bacillales</taxon>
        <taxon>Paenibacillaceae</taxon>
        <taxon>Paenibacillus</taxon>
    </lineage>
</organism>